<keyword evidence="1" id="KW-0472">Membrane</keyword>
<dbReference type="Gene3D" id="2.70.70.10">
    <property type="entry name" value="Glucose Permease (Domain IIA)"/>
    <property type="match status" value="1"/>
</dbReference>
<keyword evidence="1" id="KW-1133">Transmembrane helix</keyword>
<evidence type="ECO:0000313" key="4">
    <source>
        <dbReference type="Proteomes" id="UP001500740"/>
    </source>
</evidence>
<organism evidence="3 4">
    <name type="scientific">Alkalibacillus silvisoli</name>
    <dbReference type="NCBI Taxonomy" id="392823"/>
    <lineage>
        <taxon>Bacteria</taxon>
        <taxon>Bacillati</taxon>
        <taxon>Bacillota</taxon>
        <taxon>Bacilli</taxon>
        <taxon>Bacillales</taxon>
        <taxon>Bacillaceae</taxon>
        <taxon>Alkalibacillus</taxon>
    </lineage>
</organism>
<dbReference type="RefSeq" id="WP_343784146.1">
    <property type="nucleotide sequence ID" value="NZ_BAAACZ010000024.1"/>
</dbReference>
<protein>
    <submittedName>
        <fullName evidence="3">Stage II sporulation protein spoIIQ</fullName>
    </submittedName>
</protein>
<dbReference type="InterPro" id="IPR016047">
    <property type="entry name" value="M23ase_b-sheet_dom"/>
</dbReference>
<dbReference type="InterPro" id="IPR011055">
    <property type="entry name" value="Dup_hybrid_motif"/>
</dbReference>
<dbReference type="SUPFAM" id="SSF51261">
    <property type="entry name" value="Duplicated hybrid motif"/>
    <property type="match status" value="1"/>
</dbReference>
<reference evidence="3 4" key="1">
    <citation type="journal article" date="2019" name="Int. J. Syst. Evol. Microbiol.">
        <title>The Global Catalogue of Microorganisms (GCM) 10K type strain sequencing project: providing services to taxonomists for standard genome sequencing and annotation.</title>
        <authorList>
            <consortium name="The Broad Institute Genomics Platform"/>
            <consortium name="The Broad Institute Genome Sequencing Center for Infectious Disease"/>
            <person name="Wu L."/>
            <person name="Ma J."/>
        </authorList>
    </citation>
    <scope>NUCLEOTIDE SEQUENCE [LARGE SCALE GENOMIC DNA]</scope>
    <source>
        <strain evidence="3 4">JCM 14193</strain>
    </source>
</reference>
<dbReference type="EMBL" id="BAAACZ010000024">
    <property type="protein sequence ID" value="GAA0468580.1"/>
    <property type="molecule type" value="Genomic_DNA"/>
</dbReference>
<feature type="domain" description="M23ase beta-sheet core" evidence="2">
    <location>
        <begin position="127"/>
        <end position="224"/>
    </location>
</feature>
<gene>
    <name evidence="3" type="primary">spoIIQ</name>
    <name evidence="3" type="ORF">GCM10008935_25560</name>
</gene>
<dbReference type="Pfam" id="PF01551">
    <property type="entry name" value="Peptidase_M23"/>
    <property type="match status" value="1"/>
</dbReference>
<evidence type="ECO:0000313" key="3">
    <source>
        <dbReference type="EMBL" id="GAA0468580.1"/>
    </source>
</evidence>
<feature type="transmembrane region" description="Helical" evidence="1">
    <location>
        <begin position="21"/>
        <end position="42"/>
    </location>
</feature>
<comment type="caution">
    <text evidence="3">The sequence shown here is derived from an EMBL/GenBank/DDBJ whole genome shotgun (WGS) entry which is preliminary data.</text>
</comment>
<evidence type="ECO:0000256" key="1">
    <source>
        <dbReference type="SAM" id="Phobius"/>
    </source>
</evidence>
<dbReference type="InterPro" id="IPR050570">
    <property type="entry name" value="Cell_wall_metabolism_enzyme"/>
</dbReference>
<accession>A0ABN1A6A8</accession>
<proteinExistence type="predicted"/>
<dbReference type="PANTHER" id="PTHR21666:SF291">
    <property type="entry name" value="STAGE II SPORULATION PROTEIN Q"/>
    <property type="match status" value="1"/>
</dbReference>
<name>A0ABN1A6A8_9BACI</name>
<dbReference type="CDD" id="cd12797">
    <property type="entry name" value="M23_peptidase"/>
    <property type="match status" value="1"/>
</dbReference>
<dbReference type="Proteomes" id="UP001500740">
    <property type="component" value="Unassembled WGS sequence"/>
</dbReference>
<keyword evidence="4" id="KW-1185">Reference proteome</keyword>
<sequence>MNEKERRTFRESKWKKLSRQRWFYPTLYITLVTVVLAGVLIYQLAGTDEAEQEDYNWQVEQNDLIDQQQEAAEGDEAEPVVADQEELVLPVLLGDRTEIITNFYDVEASAEDQEDALIFYNNQYYQSQGVDITSSDGEPFEVIVSLSGTVVEVKDDDLLGQTVEVEHGEERMTVYASLSEVEVEEGDELSQGDNIGLSGENVYSESDVSKVHFQLIEDGEPVNPGFQ</sequence>
<dbReference type="PANTHER" id="PTHR21666">
    <property type="entry name" value="PEPTIDASE-RELATED"/>
    <property type="match status" value="1"/>
</dbReference>
<evidence type="ECO:0000259" key="2">
    <source>
        <dbReference type="Pfam" id="PF01551"/>
    </source>
</evidence>
<keyword evidence="1" id="KW-0812">Transmembrane</keyword>